<evidence type="ECO:0000256" key="3">
    <source>
        <dbReference type="RuleBase" id="RU000363"/>
    </source>
</evidence>
<dbReference type="PANTHER" id="PTHR45024">
    <property type="entry name" value="DEHYDROGENASES, SHORT CHAIN"/>
    <property type="match status" value="1"/>
</dbReference>
<dbReference type="GO" id="GO:0016491">
    <property type="term" value="F:oxidoreductase activity"/>
    <property type="evidence" value="ECO:0007669"/>
    <property type="project" value="UniProtKB-KW"/>
</dbReference>
<feature type="domain" description="Ketoreductase" evidence="4">
    <location>
        <begin position="9"/>
        <end position="190"/>
    </location>
</feature>
<evidence type="ECO:0000256" key="1">
    <source>
        <dbReference type="ARBA" id="ARBA00006484"/>
    </source>
</evidence>
<dbReference type="Proteomes" id="UP000074382">
    <property type="component" value="Unassembled WGS sequence"/>
</dbReference>
<organism evidence="5 6">
    <name type="scientific">Thermobifida cellulosilytica TB100</name>
    <dbReference type="NCBI Taxonomy" id="665004"/>
    <lineage>
        <taxon>Bacteria</taxon>
        <taxon>Bacillati</taxon>
        <taxon>Actinomycetota</taxon>
        <taxon>Actinomycetes</taxon>
        <taxon>Streptosporangiales</taxon>
        <taxon>Nocardiopsidaceae</taxon>
        <taxon>Thermobifida</taxon>
    </lineage>
</organism>
<evidence type="ECO:0000313" key="6">
    <source>
        <dbReference type="Proteomes" id="UP000074382"/>
    </source>
</evidence>
<dbReference type="OrthoDB" id="9808187at2"/>
<dbReference type="PANTHER" id="PTHR45024:SF2">
    <property type="entry name" value="SCP2 DOMAIN-CONTAINING PROTEIN"/>
    <property type="match status" value="1"/>
</dbReference>
<dbReference type="PATRIC" id="fig|665004.4.peg.516"/>
<dbReference type="Gene3D" id="3.40.50.720">
    <property type="entry name" value="NAD(P)-binding Rossmann-like Domain"/>
    <property type="match status" value="1"/>
</dbReference>
<evidence type="ECO:0000256" key="2">
    <source>
        <dbReference type="ARBA" id="ARBA00023002"/>
    </source>
</evidence>
<dbReference type="InterPro" id="IPR057326">
    <property type="entry name" value="KR_dom"/>
</dbReference>
<name>A0A147KH80_THECS</name>
<evidence type="ECO:0000259" key="4">
    <source>
        <dbReference type="SMART" id="SM00822"/>
    </source>
</evidence>
<dbReference type="SMART" id="SM00822">
    <property type="entry name" value="PKS_KR"/>
    <property type="match status" value="1"/>
</dbReference>
<comment type="similarity">
    <text evidence="1 3">Belongs to the short-chain dehydrogenases/reductases (SDR) family.</text>
</comment>
<dbReference type="PRINTS" id="PR00081">
    <property type="entry name" value="GDHRDH"/>
</dbReference>
<dbReference type="InterPro" id="IPR002347">
    <property type="entry name" value="SDR_fam"/>
</dbReference>
<dbReference type="CDD" id="cd05353">
    <property type="entry name" value="hydroxyacyl-CoA-like_DH_SDR_c-like"/>
    <property type="match status" value="1"/>
</dbReference>
<gene>
    <name evidence="5" type="ORF">AC529_11115</name>
</gene>
<dbReference type="FunFam" id="3.40.50.720:FF:000173">
    <property type="entry name" value="3-oxoacyl-[acyl-carrier protein] reductase"/>
    <property type="match status" value="1"/>
</dbReference>
<sequence length="289" mass="30921">MGELRFDGRVAVITGAGHGLGRSHALGFAARGAKVVVNDLDAQAAAAVADRIRAHGGSALAHTADISTEEGAQSLVEEADDAFGRVDVIVNNAGILRDRSFRNISAREWDEVLAVHLRGSFLVTRAAFERLREQGYGRIVNTTSPSGLFGNFGQSNYSAAKMGLVGLTKTLAIEGAKYDINVNAIAPLAYTRMTRDLFPADAAAVLSPEKVTPLVLWLAHEDCPTTGEVYSVGGGRIARVFVAEGPGVLLEHVTAEEIQDNWPDINAERPYVIPRNLAEQTEIHLRGVL</sequence>
<protein>
    <submittedName>
        <fullName evidence="5">Short-chain dehydrogenase</fullName>
    </submittedName>
</protein>
<proteinExistence type="inferred from homology"/>
<dbReference type="PROSITE" id="PS00061">
    <property type="entry name" value="ADH_SHORT"/>
    <property type="match status" value="1"/>
</dbReference>
<dbReference type="InterPro" id="IPR051687">
    <property type="entry name" value="Peroxisomal_Beta-Oxidation"/>
</dbReference>
<dbReference type="InterPro" id="IPR036291">
    <property type="entry name" value="NAD(P)-bd_dom_sf"/>
</dbReference>
<evidence type="ECO:0000313" key="5">
    <source>
        <dbReference type="EMBL" id="KUP96539.1"/>
    </source>
</evidence>
<dbReference type="Pfam" id="PF00106">
    <property type="entry name" value="adh_short"/>
    <property type="match status" value="1"/>
</dbReference>
<dbReference type="STRING" id="665004.AC529_11115"/>
<dbReference type="InterPro" id="IPR020904">
    <property type="entry name" value="Sc_DH/Rdtase_CS"/>
</dbReference>
<dbReference type="EMBL" id="LGEM01000088">
    <property type="protein sequence ID" value="KUP96539.1"/>
    <property type="molecule type" value="Genomic_DNA"/>
</dbReference>
<reference evidence="6" key="1">
    <citation type="journal article" date="2017" name="Acta Aliment.">
        <title>Plant polysaccharide degrading enzyme system of Thermpbifida cellulosilytica TB100 revealed by de novo genome project data.</title>
        <authorList>
            <person name="Toth A."/>
            <person name="Baka E."/>
            <person name="Luzics S."/>
            <person name="Bata-Vidacs I."/>
            <person name="Nagy I."/>
            <person name="Balint B."/>
            <person name="Herceg R."/>
            <person name="Olasz F."/>
            <person name="Wilk T."/>
            <person name="Nagy T."/>
            <person name="Kriszt B."/>
            <person name="Nagy I."/>
            <person name="Kukolya J."/>
        </authorList>
    </citation>
    <scope>NUCLEOTIDE SEQUENCE [LARGE SCALE GENOMIC DNA]</scope>
    <source>
        <strain evidence="6">TB100</strain>
    </source>
</reference>
<comment type="caution">
    <text evidence="5">The sequence shown here is derived from an EMBL/GenBank/DDBJ whole genome shotgun (WGS) entry which is preliminary data.</text>
</comment>
<dbReference type="SUPFAM" id="SSF51735">
    <property type="entry name" value="NAD(P)-binding Rossmann-fold domains"/>
    <property type="match status" value="1"/>
</dbReference>
<dbReference type="RefSeq" id="WP_068753268.1">
    <property type="nucleotide sequence ID" value="NZ_KQ950180.1"/>
</dbReference>
<dbReference type="AlphaFoldDB" id="A0A147KH80"/>
<dbReference type="PRINTS" id="PR00080">
    <property type="entry name" value="SDRFAMILY"/>
</dbReference>
<keyword evidence="6" id="KW-1185">Reference proteome</keyword>
<keyword evidence="2" id="KW-0560">Oxidoreductase</keyword>
<accession>A0A147KH80</accession>